<accession>A0A5A7VQX8</accession>
<dbReference type="STRING" id="1194695.A0A5A7VQX8"/>
<sequence length="123" mass="13600">MRFRDTSAIYGPIVTTTNDVWVIDDLPVNPSFQKLLETLYHEKLNLVDFVNKHEEHLNTIAPLTSLSPSPLPKHRCYPSKPAHVAECMFEIVGGGNATGYATGTFVEQGMADGRLSIVSKEVI</sequence>
<dbReference type="EMBL" id="SSTD01005046">
    <property type="protein sequence ID" value="TYK22410.1"/>
    <property type="molecule type" value="Genomic_DNA"/>
</dbReference>
<organism evidence="2 4">
    <name type="scientific">Cucumis melo var. makuwa</name>
    <name type="common">Oriental melon</name>
    <dbReference type="NCBI Taxonomy" id="1194695"/>
    <lineage>
        <taxon>Eukaryota</taxon>
        <taxon>Viridiplantae</taxon>
        <taxon>Streptophyta</taxon>
        <taxon>Embryophyta</taxon>
        <taxon>Tracheophyta</taxon>
        <taxon>Spermatophyta</taxon>
        <taxon>Magnoliopsida</taxon>
        <taxon>eudicotyledons</taxon>
        <taxon>Gunneridae</taxon>
        <taxon>Pentapetalae</taxon>
        <taxon>rosids</taxon>
        <taxon>fabids</taxon>
        <taxon>Cucurbitales</taxon>
        <taxon>Cucurbitaceae</taxon>
        <taxon>Benincaseae</taxon>
        <taxon>Cucumis</taxon>
    </lineage>
</organism>
<name>A0A5A7VQX8_CUCMM</name>
<dbReference type="EMBL" id="SSTE01000540">
    <property type="protein sequence ID" value="KAA0067539.1"/>
    <property type="molecule type" value="Genomic_DNA"/>
</dbReference>
<evidence type="ECO:0000313" key="3">
    <source>
        <dbReference type="EMBL" id="TYK22410.1"/>
    </source>
</evidence>
<dbReference type="InterPro" id="IPR036186">
    <property type="entry name" value="Serpin_sf"/>
</dbReference>
<protein>
    <submittedName>
        <fullName evidence="2">Serpin-ZX-like</fullName>
    </submittedName>
</protein>
<reference evidence="4 5" key="1">
    <citation type="submission" date="2019-08" db="EMBL/GenBank/DDBJ databases">
        <title>Draft genome sequences of two oriental melons (Cucumis melo L. var makuwa).</title>
        <authorList>
            <person name="Kwon S.-Y."/>
        </authorList>
    </citation>
    <scope>NUCLEOTIDE SEQUENCE [LARGE SCALE GENOMIC DNA]</scope>
    <source>
        <strain evidence="5">cv. Chang Bougi</strain>
        <strain evidence="4">cv. SW 3</strain>
        <tissue evidence="2">Leaf</tissue>
    </source>
</reference>
<dbReference type="AlphaFoldDB" id="A0A5A7VQX8"/>
<evidence type="ECO:0000313" key="5">
    <source>
        <dbReference type="Proteomes" id="UP000321947"/>
    </source>
</evidence>
<dbReference type="OrthoDB" id="1063785at2759"/>
<evidence type="ECO:0000313" key="4">
    <source>
        <dbReference type="Proteomes" id="UP000321393"/>
    </source>
</evidence>
<evidence type="ECO:0000256" key="1">
    <source>
        <dbReference type="ARBA" id="ARBA00009500"/>
    </source>
</evidence>
<dbReference type="InterPro" id="IPR042178">
    <property type="entry name" value="Serpin_sf_1"/>
</dbReference>
<dbReference type="Proteomes" id="UP000321947">
    <property type="component" value="Unassembled WGS sequence"/>
</dbReference>
<dbReference type="Gene3D" id="3.30.497.10">
    <property type="entry name" value="Antithrombin, subunit I, domain 2"/>
    <property type="match status" value="1"/>
</dbReference>
<dbReference type="SUPFAM" id="SSF56574">
    <property type="entry name" value="Serpins"/>
    <property type="match status" value="1"/>
</dbReference>
<comment type="similarity">
    <text evidence="1">Belongs to the serpin family.</text>
</comment>
<comment type="caution">
    <text evidence="2">The sequence shown here is derived from an EMBL/GenBank/DDBJ whole genome shotgun (WGS) entry which is preliminary data.</text>
</comment>
<dbReference type="Proteomes" id="UP000321393">
    <property type="component" value="Unassembled WGS sequence"/>
</dbReference>
<gene>
    <name evidence="3" type="ORF">E5676_scaffold530G00050</name>
    <name evidence="2" type="ORF">E6C27_scaffold50G00620</name>
</gene>
<proteinExistence type="inferred from homology"/>
<evidence type="ECO:0000313" key="2">
    <source>
        <dbReference type="EMBL" id="KAA0067539.1"/>
    </source>
</evidence>